<dbReference type="Pfam" id="PF04717">
    <property type="entry name" value="Phage_base_V"/>
    <property type="match status" value="1"/>
</dbReference>
<dbReference type="AlphaFoldDB" id="H6L5D3"/>
<gene>
    <name evidence="2" type="ordered locus">SGRA_1312</name>
</gene>
<dbReference type="Gene3D" id="2.40.50.230">
    <property type="entry name" value="Gp5 N-terminal domain"/>
    <property type="match status" value="1"/>
</dbReference>
<dbReference type="STRING" id="984262.SGRA_1312"/>
<organism evidence="2 3">
    <name type="scientific">Saprospira grandis (strain Lewin)</name>
    <dbReference type="NCBI Taxonomy" id="984262"/>
    <lineage>
        <taxon>Bacteria</taxon>
        <taxon>Pseudomonadati</taxon>
        <taxon>Bacteroidota</taxon>
        <taxon>Saprospiria</taxon>
        <taxon>Saprospirales</taxon>
        <taxon>Saprospiraceae</taxon>
        <taxon>Saprospira</taxon>
    </lineage>
</organism>
<sequence length="614" mass="66883">MADSPVKGMGEGYLSVLVLIDGTEVPKTMVVESVDIVKELNKIPYARITLKDGDTREQKFPTSEDAMFEPGKEVEVKAGYGPGKEETLYKGILVEHGIKQSNYSGASLVLKCKDEALKLTVGRKNKVFYDQADSDIISAVVSEAGLSADVEGTSGTHKKLIQYWSTDWDFIQSRADVNSLVTIINDGEITIKKPTVSEKSELVISYGNDLVEMDMNIDSTYQYTEVGATCWSHTDLAIVTADGAKPTVNAQGDLDPGKLGAVIEPKNTVKTTPPVTKDVIQSWADSVYQRGHLSRIRGSLKFYGSAKAELGKTIELFGFGTRFVGDAYVSRIRHTVMKGQWLTEVGLGMDPQPYMEANITASSRPAGGMLPAIHGLQHGVVKQIDSDPDGEFRVLINIPIIDDQAGEGVWARMAHYYATEDCGFVFYPEVGDEVVVGFFNSDPTYPVILGSMYSSGRGITTEETHIPADPNIFKAISINKGKTRIELQDDPGKNIVKIITEDKMIIELNDDEDTILIEDPVNVNKMLMDKNGILFETDGDFVVKAKKNIKMEADINIETKSKSDTKMEAVANFSIKALAVKGEGSTTMELKGSASAKLEGGGLCEVKGAIVKIN</sequence>
<dbReference type="SUPFAM" id="SSF69279">
    <property type="entry name" value="Phage tail proteins"/>
    <property type="match status" value="1"/>
</dbReference>
<dbReference type="InterPro" id="IPR037026">
    <property type="entry name" value="Vgr_OB-fold_dom_sf"/>
</dbReference>
<protein>
    <submittedName>
        <fullName evidence="2">Rhs element Vgr protein</fullName>
    </submittedName>
</protein>
<dbReference type="Proteomes" id="UP000007519">
    <property type="component" value="Chromosome"/>
</dbReference>
<proteinExistence type="predicted"/>
<dbReference type="eggNOG" id="COG3501">
    <property type="taxonomic scope" value="Bacteria"/>
</dbReference>
<feature type="domain" description="Gp5/Type VI secretion system Vgr protein OB-fold" evidence="1">
    <location>
        <begin position="377"/>
        <end position="453"/>
    </location>
</feature>
<evidence type="ECO:0000313" key="2">
    <source>
        <dbReference type="EMBL" id="AFC24047.1"/>
    </source>
</evidence>
<dbReference type="InterPro" id="IPR006531">
    <property type="entry name" value="Gp5/Vgr_OB"/>
</dbReference>
<keyword evidence="3" id="KW-1185">Reference proteome</keyword>
<reference evidence="2 3" key="1">
    <citation type="journal article" date="2012" name="Stand. Genomic Sci.">
        <title>Complete genome sequencing and analysis of Saprospira grandis str. Lewin, a predatory marine bacterium.</title>
        <authorList>
            <person name="Saw J.H."/>
            <person name="Yuryev A."/>
            <person name="Kanbe M."/>
            <person name="Hou S."/>
            <person name="Young A.G."/>
            <person name="Aizawa S."/>
            <person name="Alam M."/>
        </authorList>
    </citation>
    <scope>NUCLEOTIDE SEQUENCE [LARGE SCALE GENOMIC DNA]</scope>
    <source>
        <strain evidence="2 3">Lewin</strain>
    </source>
</reference>
<dbReference type="KEGG" id="sgn:SGRA_1312"/>
<evidence type="ECO:0000313" key="3">
    <source>
        <dbReference type="Proteomes" id="UP000007519"/>
    </source>
</evidence>
<evidence type="ECO:0000259" key="1">
    <source>
        <dbReference type="Pfam" id="PF04717"/>
    </source>
</evidence>
<dbReference type="SUPFAM" id="SSF69255">
    <property type="entry name" value="gp5 N-terminal domain-like"/>
    <property type="match status" value="1"/>
</dbReference>
<name>H6L5D3_SAPGL</name>
<accession>H6L5D3</accession>
<dbReference type="HOGENOM" id="CLU_455533_0_0_10"/>
<dbReference type="EMBL" id="CP002831">
    <property type="protein sequence ID" value="AFC24047.1"/>
    <property type="molecule type" value="Genomic_DNA"/>
</dbReference>
<dbReference type="NCBIfam" id="TIGR01646">
    <property type="entry name" value="vgr_GE"/>
    <property type="match status" value="1"/>
</dbReference>
<dbReference type="InterPro" id="IPR006533">
    <property type="entry name" value="T6SS_Vgr_RhsGE"/>
</dbReference>
<dbReference type="OrthoDB" id="1907165at2"/>
<dbReference type="RefSeq" id="WP_015691691.1">
    <property type="nucleotide sequence ID" value="NC_016940.1"/>
</dbReference>